<keyword evidence="4" id="KW-1185">Reference proteome</keyword>
<keyword evidence="2" id="KW-1133">Transmembrane helix</keyword>
<dbReference type="RefSeq" id="WP_111250152.1">
    <property type="nucleotide sequence ID" value="NZ_QKWH01000002.1"/>
</dbReference>
<proteinExistence type="predicted"/>
<reference evidence="3 4" key="1">
    <citation type="submission" date="2018-06" db="EMBL/GenBank/DDBJ databases">
        <title>Whole genome sequencing of a novel hydrocarbon degrading bacterial strain, PW21 isolated from oil contaminated produced water sample.</title>
        <authorList>
            <person name="Nagkirti P."/>
            <person name="Shaikh A."/>
            <person name="Gowdaman V."/>
            <person name="Engineer A.E."/>
            <person name="Dagar S."/>
            <person name="Dhakephalkar P.K."/>
        </authorList>
    </citation>
    <scope>NUCLEOTIDE SEQUENCE [LARGE SCALE GENOMIC DNA]</scope>
    <source>
        <strain evidence="3 4">PW21</strain>
    </source>
</reference>
<feature type="region of interest" description="Disordered" evidence="1">
    <location>
        <begin position="1"/>
        <end position="50"/>
    </location>
</feature>
<evidence type="ECO:0000313" key="3">
    <source>
        <dbReference type="EMBL" id="PZR54295.1"/>
    </source>
</evidence>
<gene>
    <name evidence="3" type="ORF">DNL40_05150</name>
</gene>
<evidence type="ECO:0000256" key="1">
    <source>
        <dbReference type="SAM" id="MobiDB-lite"/>
    </source>
</evidence>
<organism evidence="3 4">
    <name type="scientific">Xylanimonas oleitrophica</name>
    <dbReference type="NCBI Taxonomy" id="2607479"/>
    <lineage>
        <taxon>Bacteria</taxon>
        <taxon>Bacillati</taxon>
        <taxon>Actinomycetota</taxon>
        <taxon>Actinomycetes</taxon>
        <taxon>Micrococcales</taxon>
        <taxon>Promicromonosporaceae</taxon>
        <taxon>Xylanimonas</taxon>
    </lineage>
</organism>
<dbReference type="Pfam" id="PF14155">
    <property type="entry name" value="DUF4307"/>
    <property type="match status" value="1"/>
</dbReference>
<evidence type="ECO:0000313" key="4">
    <source>
        <dbReference type="Proteomes" id="UP000248783"/>
    </source>
</evidence>
<evidence type="ECO:0000256" key="2">
    <source>
        <dbReference type="SAM" id="Phobius"/>
    </source>
</evidence>
<keyword evidence="2" id="KW-0812">Transmembrane</keyword>
<accession>A0A2W5X1V4</accession>
<dbReference type="AlphaFoldDB" id="A0A2W5X1V4"/>
<feature type="transmembrane region" description="Helical" evidence="2">
    <location>
        <begin position="55"/>
        <end position="73"/>
    </location>
</feature>
<protein>
    <submittedName>
        <fullName evidence="3">DUF4307 domain-containing protein</fullName>
    </submittedName>
</protein>
<keyword evidence="2" id="KW-0472">Membrane</keyword>
<dbReference type="InterPro" id="IPR025443">
    <property type="entry name" value="DUF4307"/>
</dbReference>
<dbReference type="EMBL" id="QKWH01000002">
    <property type="protein sequence ID" value="PZR54295.1"/>
    <property type="molecule type" value="Genomic_DNA"/>
</dbReference>
<name>A0A2W5X1V4_9MICO</name>
<feature type="compositionally biased region" description="Pro residues" evidence="1">
    <location>
        <begin position="1"/>
        <end position="10"/>
    </location>
</feature>
<comment type="caution">
    <text evidence="3">The sequence shown here is derived from an EMBL/GenBank/DDBJ whole genome shotgun (WGS) entry which is preliminary data.</text>
</comment>
<sequence length="162" mass="16532">MSTPTPPTPPADRYGRGRRTPAGRGEVPPGTPGGEALEPDDGGHRGPGLSRGAKAAAAAAIAVAVAAVAWIAASQHQQNPVTGDVVSYRVVSAEEVEIDFQVSMPVGTTAVCTVEAMSSSFAQVGTMDVEVGPSETRTSRYSVTLRTSQQADTGVVEGCRPA</sequence>
<dbReference type="Proteomes" id="UP000248783">
    <property type="component" value="Unassembled WGS sequence"/>
</dbReference>